<keyword evidence="3" id="KW-1185">Reference proteome</keyword>
<sequence length="97" mass="11257">MALDDLMGGQWERQSNREDNTHTTVDGQSHLVSWTIERRDSGAKEAIRVCKTRDSGWKLTPPRQQEREGATMSTLIRWLLWFWRRGRKEGAGACNKL</sequence>
<protein>
    <submittedName>
        <fullName evidence="2">Uncharacterized protein</fullName>
    </submittedName>
</protein>
<dbReference type="EMBL" id="JACVVK020000374">
    <property type="protein sequence ID" value="KAK7476511.1"/>
    <property type="molecule type" value="Genomic_DNA"/>
</dbReference>
<dbReference type="AlphaFoldDB" id="A0ABD0JNE8"/>
<evidence type="ECO:0000256" key="1">
    <source>
        <dbReference type="SAM" id="MobiDB-lite"/>
    </source>
</evidence>
<evidence type="ECO:0000313" key="2">
    <source>
        <dbReference type="EMBL" id="KAK7476511.1"/>
    </source>
</evidence>
<organism evidence="2 3">
    <name type="scientific">Batillaria attramentaria</name>
    <dbReference type="NCBI Taxonomy" id="370345"/>
    <lineage>
        <taxon>Eukaryota</taxon>
        <taxon>Metazoa</taxon>
        <taxon>Spiralia</taxon>
        <taxon>Lophotrochozoa</taxon>
        <taxon>Mollusca</taxon>
        <taxon>Gastropoda</taxon>
        <taxon>Caenogastropoda</taxon>
        <taxon>Sorbeoconcha</taxon>
        <taxon>Cerithioidea</taxon>
        <taxon>Batillariidae</taxon>
        <taxon>Batillaria</taxon>
    </lineage>
</organism>
<evidence type="ECO:0000313" key="3">
    <source>
        <dbReference type="Proteomes" id="UP001519460"/>
    </source>
</evidence>
<comment type="caution">
    <text evidence="2">The sequence shown here is derived from an EMBL/GenBank/DDBJ whole genome shotgun (WGS) entry which is preliminary data.</text>
</comment>
<name>A0ABD0JNE8_9CAEN</name>
<proteinExistence type="predicted"/>
<reference evidence="2 3" key="1">
    <citation type="journal article" date="2023" name="Sci. Data">
        <title>Genome assembly of the Korean intertidal mud-creeper Batillaria attramentaria.</title>
        <authorList>
            <person name="Patra A.K."/>
            <person name="Ho P.T."/>
            <person name="Jun S."/>
            <person name="Lee S.J."/>
            <person name="Kim Y."/>
            <person name="Won Y.J."/>
        </authorList>
    </citation>
    <scope>NUCLEOTIDE SEQUENCE [LARGE SCALE GENOMIC DNA]</scope>
    <source>
        <strain evidence="2">Wonlab-2016</strain>
    </source>
</reference>
<accession>A0ABD0JNE8</accession>
<gene>
    <name evidence="2" type="ORF">BaRGS_00032259</name>
</gene>
<dbReference type="Proteomes" id="UP001519460">
    <property type="component" value="Unassembled WGS sequence"/>
</dbReference>
<feature type="region of interest" description="Disordered" evidence="1">
    <location>
        <begin position="1"/>
        <end position="28"/>
    </location>
</feature>